<accession>A0A498HD74</accession>
<gene>
    <name evidence="1" type="ORF">DVH24_027959</name>
</gene>
<protein>
    <submittedName>
        <fullName evidence="1">Uncharacterized protein</fullName>
    </submittedName>
</protein>
<sequence length="92" mass="9715">MNPTAATVKNTAIGSPSSSAAVMAKGMKPSETMEVTGGITKLLLELAVSLSFKRRLRNGDKKFFLMESHSKGRFRVVASASESGRPSGIVSN</sequence>
<dbReference type="EMBL" id="RDQH01000343">
    <property type="protein sequence ID" value="RXH67812.1"/>
    <property type="molecule type" value="Genomic_DNA"/>
</dbReference>
<dbReference type="Proteomes" id="UP000290289">
    <property type="component" value="Chromosome 17"/>
</dbReference>
<evidence type="ECO:0000313" key="1">
    <source>
        <dbReference type="EMBL" id="RXH67812.1"/>
    </source>
</evidence>
<dbReference type="AlphaFoldDB" id="A0A498HD74"/>
<reference evidence="1 2" key="1">
    <citation type="submission" date="2018-10" db="EMBL/GenBank/DDBJ databases">
        <title>A high-quality apple genome assembly.</title>
        <authorList>
            <person name="Hu J."/>
        </authorList>
    </citation>
    <scope>NUCLEOTIDE SEQUENCE [LARGE SCALE GENOMIC DNA]</scope>
    <source>
        <strain evidence="2">cv. HFTH1</strain>
        <tissue evidence="1">Young leaf</tissue>
    </source>
</reference>
<organism evidence="1 2">
    <name type="scientific">Malus domestica</name>
    <name type="common">Apple</name>
    <name type="synonym">Pyrus malus</name>
    <dbReference type="NCBI Taxonomy" id="3750"/>
    <lineage>
        <taxon>Eukaryota</taxon>
        <taxon>Viridiplantae</taxon>
        <taxon>Streptophyta</taxon>
        <taxon>Embryophyta</taxon>
        <taxon>Tracheophyta</taxon>
        <taxon>Spermatophyta</taxon>
        <taxon>Magnoliopsida</taxon>
        <taxon>eudicotyledons</taxon>
        <taxon>Gunneridae</taxon>
        <taxon>Pentapetalae</taxon>
        <taxon>rosids</taxon>
        <taxon>fabids</taxon>
        <taxon>Rosales</taxon>
        <taxon>Rosaceae</taxon>
        <taxon>Amygdaloideae</taxon>
        <taxon>Maleae</taxon>
        <taxon>Malus</taxon>
    </lineage>
</organism>
<keyword evidence="2" id="KW-1185">Reference proteome</keyword>
<evidence type="ECO:0000313" key="2">
    <source>
        <dbReference type="Proteomes" id="UP000290289"/>
    </source>
</evidence>
<proteinExistence type="predicted"/>
<comment type="caution">
    <text evidence="1">The sequence shown here is derived from an EMBL/GenBank/DDBJ whole genome shotgun (WGS) entry which is preliminary data.</text>
</comment>
<name>A0A498HD74_MALDO</name>